<accession>A0AA86UY57</accession>
<comment type="caution">
    <text evidence="2">The sequence shown here is derived from an EMBL/GenBank/DDBJ whole genome shotgun (WGS) entry which is preliminary data.</text>
</comment>
<gene>
    <name evidence="4" type="ORF">HINF_LOCUS29707</name>
    <name evidence="5" type="ORF">HINF_LOCUS29708</name>
    <name evidence="6" type="ORF">HINF_LOCUS29709</name>
    <name evidence="1" type="ORF">HINF_LOCUS60328</name>
    <name evidence="2" type="ORF">HINF_LOCUS60329</name>
    <name evidence="3" type="ORF">HINF_LOCUS60330</name>
</gene>
<evidence type="ECO:0000313" key="5">
    <source>
        <dbReference type="EMBL" id="CAL6024629.1"/>
    </source>
</evidence>
<dbReference type="EMBL" id="CAXDID020000096">
    <property type="protein sequence ID" value="CAL6024631.1"/>
    <property type="molecule type" value="Genomic_DNA"/>
</dbReference>
<evidence type="ECO:0000313" key="1">
    <source>
        <dbReference type="EMBL" id="CAI9972683.1"/>
    </source>
</evidence>
<dbReference type="EMBL" id="CATOUU010001114">
    <property type="protein sequence ID" value="CAI9972685.1"/>
    <property type="molecule type" value="Genomic_DNA"/>
</dbReference>
<organism evidence="2">
    <name type="scientific">Hexamita inflata</name>
    <dbReference type="NCBI Taxonomy" id="28002"/>
    <lineage>
        <taxon>Eukaryota</taxon>
        <taxon>Metamonada</taxon>
        <taxon>Diplomonadida</taxon>
        <taxon>Hexamitidae</taxon>
        <taxon>Hexamitinae</taxon>
        <taxon>Hexamita</taxon>
    </lineage>
</organism>
<name>A0AA86UY57_9EUKA</name>
<dbReference type="EMBL" id="CAXDID020000096">
    <property type="protein sequence ID" value="CAL6024627.1"/>
    <property type="molecule type" value="Genomic_DNA"/>
</dbReference>
<dbReference type="EMBL" id="CAXDID020000096">
    <property type="protein sequence ID" value="CAL6024629.1"/>
    <property type="molecule type" value="Genomic_DNA"/>
</dbReference>
<sequence>MLQNYHITNLQYIKQNKHKFYAINILQRFRFLEQVILKKQKQIKEIQPCSRLQLQKSYTLPLVRYFQESYQPSKRQLSRTKKLVQVQNQLRLSEDATQCDNP</sequence>
<dbReference type="Proteomes" id="UP001642409">
    <property type="component" value="Unassembled WGS sequence"/>
</dbReference>
<proteinExistence type="predicted"/>
<evidence type="ECO:0000313" key="4">
    <source>
        <dbReference type="EMBL" id="CAL6024627.1"/>
    </source>
</evidence>
<dbReference type="AlphaFoldDB" id="A0AA86UY57"/>
<evidence type="ECO:0000313" key="3">
    <source>
        <dbReference type="EMBL" id="CAI9972685.1"/>
    </source>
</evidence>
<dbReference type="EMBL" id="CATOUU010001114">
    <property type="protein sequence ID" value="CAI9972684.1"/>
    <property type="molecule type" value="Genomic_DNA"/>
</dbReference>
<reference evidence="4 7" key="2">
    <citation type="submission" date="2024-07" db="EMBL/GenBank/DDBJ databases">
        <authorList>
            <person name="Akdeniz Z."/>
        </authorList>
    </citation>
    <scope>NUCLEOTIDE SEQUENCE [LARGE SCALE GENOMIC DNA]</scope>
</reference>
<dbReference type="EMBL" id="CATOUU010001114">
    <property type="protein sequence ID" value="CAI9972683.1"/>
    <property type="molecule type" value="Genomic_DNA"/>
</dbReference>
<reference evidence="2" key="1">
    <citation type="submission" date="2023-06" db="EMBL/GenBank/DDBJ databases">
        <authorList>
            <person name="Kurt Z."/>
        </authorList>
    </citation>
    <scope>NUCLEOTIDE SEQUENCE</scope>
</reference>
<evidence type="ECO:0000313" key="7">
    <source>
        <dbReference type="Proteomes" id="UP001642409"/>
    </source>
</evidence>
<evidence type="ECO:0000313" key="6">
    <source>
        <dbReference type="EMBL" id="CAL6024631.1"/>
    </source>
</evidence>
<evidence type="ECO:0000313" key="2">
    <source>
        <dbReference type="EMBL" id="CAI9972684.1"/>
    </source>
</evidence>
<keyword evidence="7" id="KW-1185">Reference proteome</keyword>
<protein>
    <submittedName>
        <fullName evidence="4">Hypothetical_protein</fullName>
    </submittedName>
</protein>